<name>A0ABV1QAM1_STRMI</name>
<accession>A0ABV1QAM1</accession>
<feature type="region of interest" description="Disordered" evidence="1">
    <location>
        <begin position="1"/>
        <end position="34"/>
    </location>
</feature>
<gene>
    <name evidence="3" type="ORF">ABR748_28960</name>
</gene>
<keyword evidence="4" id="KW-1185">Reference proteome</keyword>
<comment type="caution">
    <text evidence="3">The sequence shown here is derived from an EMBL/GenBank/DDBJ whole genome shotgun (WGS) entry which is preliminary data.</text>
</comment>
<dbReference type="Pfam" id="PF20271">
    <property type="entry name" value="CATASP"/>
    <property type="match status" value="1"/>
</dbReference>
<feature type="region of interest" description="Disordered" evidence="1">
    <location>
        <begin position="122"/>
        <end position="152"/>
    </location>
</feature>
<dbReference type="Proteomes" id="UP001456562">
    <property type="component" value="Unassembled WGS sequence"/>
</dbReference>
<protein>
    <submittedName>
        <fullName evidence="3">CATRA system-associated protein</fullName>
    </submittedName>
</protein>
<evidence type="ECO:0000256" key="1">
    <source>
        <dbReference type="SAM" id="MobiDB-lite"/>
    </source>
</evidence>
<dbReference type="RefSeq" id="WP_031125693.1">
    <property type="nucleotide sequence ID" value="NZ_JBEJUE010000033.1"/>
</dbReference>
<evidence type="ECO:0000259" key="2">
    <source>
        <dbReference type="Pfam" id="PF20271"/>
    </source>
</evidence>
<evidence type="ECO:0000313" key="3">
    <source>
        <dbReference type="EMBL" id="MER0428216.1"/>
    </source>
</evidence>
<evidence type="ECO:0000313" key="4">
    <source>
        <dbReference type="Proteomes" id="UP001456562"/>
    </source>
</evidence>
<reference evidence="3 4" key="1">
    <citation type="submission" date="2024-01" db="EMBL/GenBank/DDBJ databases">
        <title>Metagenomic exploration of the rhizosphere soil microbial community and their significance in facilitating the development of wild simulated ginseng.</title>
        <authorList>
            <person name="Huang J."/>
        </authorList>
    </citation>
    <scope>NUCLEOTIDE SEQUENCE [LARGE SCALE GENOMIC DNA]</scope>
    <source>
        <strain evidence="3 4">WY141</strain>
    </source>
</reference>
<sequence length="152" mass="15484">MPNDQHPEQFPQRGRTPSHRPPADPGPDRALYPRQIPSPVAAVLSGTLGWRLSPEGWEAVGQALDELAAAGGSADTPAGQRAFAALLAAGPGRVLRAGAGAAAPGLPAPPRIRERVNHLVHQLTTPAPDSTAAPGAEARPTVGGRAEEGSDG</sequence>
<proteinExistence type="predicted"/>
<organism evidence="3 4">
    <name type="scientific">Streptomyces microflavus</name>
    <name type="common">Streptomyces lipmanii</name>
    <dbReference type="NCBI Taxonomy" id="1919"/>
    <lineage>
        <taxon>Bacteria</taxon>
        <taxon>Bacillati</taxon>
        <taxon>Actinomycetota</taxon>
        <taxon>Actinomycetes</taxon>
        <taxon>Kitasatosporales</taxon>
        <taxon>Streptomycetaceae</taxon>
        <taxon>Streptomyces</taxon>
    </lineage>
</organism>
<dbReference type="InterPro" id="IPR046924">
    <property type="entry name" value="CATASP"/>
</dbReference>
<dbReference type="EMBL" id="JBEJUE010000033">
    <property type="protein sequence ID" value="MER0428216.1"/>
    <property type="molecule type" value="Genomic_DNA"/>
</dbReference>
<feature type="domain" description="CATRA-Associated Small Protein" evidence="2">
    <location>
        <begin position="41"/>
        <end position="126"/>
    </location>
</feature>